<keyword evidence="3 6" id="KW-1133">Transmembrane helix</keyword>
<keyword evidence="8" id="KW-1185">Reference proteome</keyword>
<reference evidence="7" key="1">
    <citation type="journal article" date="2020" name="Fungal Divers.">
        <title>Resolving the Mortierellaceae phylogeny through synthesis of multi-gene phylogenetics and phylogenomics.</title>
        <authorList>
            <person name="Vandepol N."/>
            <person name="Liber J."/>
            <person name="Desiro A."/>
            <person name="Na H."/>
            <person name="Kennedy M."/>
            <person name="Barry K."/>
            <person name="Grigoriev I.V."/>
            <person name="Miller A.N."/>
            <person name="O'Donnell K."/>
            <person name="Stajich J.E."/>
            <person name="Bonito G."/>
        </authorList>
    </citation>
    <scope>NUCLEOTIDE SEQUENCE</scope>
    <source>
        <strain evidence="7">MES-2147</strain>
    </source>
</reference>
<dbReference type="InterPro" id="IPR018499">
    <property type="entry name" value="Tetraspanin/Peripherin"/>
</dbReference>
<comment type="caution">
    <text evidence="7">The sequence shown here is derived from an EMBL/GenBank/DDBJ whole genome shotgun (WGS) entry which is preliminary data.</text>
</comment>
<feature type="transmembrane region" description="Helical" evidence="6">
    <location>
        <begin position="188"/>
        <end position="212"/>
    </location>
</feature>
<evidence type="ECO:0000256" key="3">
    <source>
        <dbReference type="ARBA" id="ARBA00022989"/>
    </source>
</evidence>
<evidence type="ECO:0000256" key="5">
    <source>
        <dbReference type="SAM" id="MobiDB-lite"/>
    </source>
</evidence>
<keyword evidence="4 6" id="KW-0472">Membrane</keyword>
<protein>
    <recommendedName>
        <fullName evidence="9">Tetraspanin</fullName>
    </recommendedName>
</protein>
<sequence length="269" mass="30392">MNFMHVYRHPARLYILVLNVIAMIASVGLTGVGIFRLASSTRLLLQSSVLSWSLIVLSLFIFLVSLLGCAAALTESKPVLSAYGVIQLQYGILVVLLVLLQLSLIIYALAQHDKMDDILDMAWQRAYDKNPQIIQDLETRLGCCGYSSVGDRAIPKSSKFACRESPAFGYNVSCQRELRDSYIRHETVLLGFATGIQFLQVVLALASTVALWSQLRGLDQIERQHREEYSRGLLRDLREEDQMQRRVYRSDGTQSDDRGRYGATDVQRR</sequence>
<feature type="transmembrane region" description="Helical" evidence="6">
    <location>
        <begin position="12"/>
        <end position="37"/>
    </location>
</feature>
<dbReference type="PANTHER" id="PTHR19282:SF452">
    <property type="entry name" value="LD03691P"/>
    <property type="match status" value="1"/>
</dbReference>
<proteinExistence type="predicted"/>
<evidence type="ECO:0000256" key="1">
    <source>
        <dbReference type="ARBA" id="ARBA00004141"/>
    </source>
</evidence>
<name>A0A9P6LT46_9FUNG</name>
<evidence type="ECO:0000313" key="7">
    <source>
        <dbReference type="EMBL" id="KAF9935744.1"/>
    </source>
</evidence>
<dbReference type="Pfam" id="PF00335">
    <property type="entry name" value="Tetraspanin"/>
    <property type="match status" value="1"/>
</dbReference>
<comment type="subcellular location">
    <subcellularLocation>
        <location evidence="1">Membrane</location>
        <topology evidence="1">Multi-pass membrane protein</topology>
    </subcellularLocation>
</comment>
<dbReference type="AlphaFoldDB" id="A0A9P6LT46"/>
<feature type="compositionally biased region" description="Basic and acidic residues" evidence="5">
    <location>
        <begin position="255"/>
        <end position="269"/>
    </location>
</feature>
<feature type="transmembrane region" description="Helical" evidence="6">
    <location>
        <begin position="88"/>
        <end position="110"/>
    </location>
</feature>
<dbReference type="PANTHER" id="PTHR19282">
    <property type="entry name" value="TETRASPANIN"/>
    <property type="match status" value="1"/>
</dbReference>
<dbReference type="GO" id="GO:0016020">
    <property type="term" value="C:membrane"/>
    <property type="evidence" value="ECO:0007669"/>
    <property type="project" value="UniProtKB-SubCell"/>
</dbReference>
<organism evidence="7 8">
    <name type="scientific">Modicella reniformis</name>
    <dbReference type="NCBI Taxonomy" id="1440133"/>
    <lineage>
        <taxon>Eukaryota</taxon>
        <taxon>Fungi</taxon>
        <taxon>Fungi incertae sedis</taxon>
        <taxon>Mucoromycota</taxon>
        <taxon>Mortierellomycotina</taxon>
        <taxon>Mortierellomycetes</taxon>
        <taxon>Mortierellales</taxon>
        <taxon>Mortierellaceae</taxon>
        <taxon>Modicella</taxon>
    </lineage>
</organism>
<dbReference type="EMBL" id="JAAAHW010009843">
    <property type="protein sequence ID" value="KAF9935744.1"/>
    <property type="molecule type" value="Genomic_DNA"/>
</dbReference>
<dbReference type="OrthoDB" id="71600at2759"/>
<evidence type="ECO:0000256" key="4">
    <source>
        <dbReference type="ARBA" id="ARBA00023136"/>
    </source>
</evidence>
<evidence type="ECO:0000256" key="2">
    <source>
        <dbReference type="ARBA" id="ARBA00022692"/>
    </source>
</evidence>
<feature type="region of interest" description="Disordered" evidence="5">
    <location>
        <begin position="244"/>
        <end position="269"/>
    </location>
</feature>
<dbReference type="Proteomes" id="UP000749646">
    <property type="component" value="Unassembled WGS sequence"/>
</dbReference>
<gene>
    <name evidence="7" type="ORF">BGZ65_003077</name>
</gene>
<evidence type="ECO:0008006" key="9">
    <source>
        <dbReference type="Google" id="ProtNLM"/>
    </source>
</evidence>
<evidence type="ECO:0000256" key="6">
    <source>
        <dbReference type="SAM" id="Phobius"/>
    </source>
</evidence>
<feature type="transmembrane region" description="Helical" evidence="6">
    <location>
        <begin position="49"/>
        <end position="73"/>
    </location>
</feature>
<keyword evidence="2 6" id="KW-0812">Transmembrane</keyword>
<accession>A0A9P6LT46</accession>
<evidence type="ECO:0000313" key="8">
    <source>
        <dbReference type="Proteomes" id="UP000749646"/>
    </source>
</evidence>